<keyword evidence="1" id="KW-0808">Transferase</keyword>
<name>A0A9X5H9K7_9ACTN</name>
<dbReference type="Proteomes" id="UP000471745">
    <property type="component" value="Unassembled WGS sequence"/>
</dbReference>
<dbReference type="InterPro" id="IPR029063">
    <property type="entry name" value="SAM-dependent_MTases_sf"/>
</dbReference>
<organism evidence="1 2">
    <name type="scientific">Actinospica acidiphila</name>
    <dbReference type="NCBI Taxonomy" id="304899"/>
    <lineage>
        <taxon>Bacteria</taxon>
        <taxon>Bacillati</taxon>
        <taxon>Actinomycetota</taxon>
        <taxon>Actinomycetes</taxon>
        <taxon>Catenulisporales</taxon>
        <taxon>Actinospicaceae</taxon>
        <taxon>Actinospica</taxon>
    </lineage>
</organism>
<gene>
    <name evidence="1" type="ORF">G3I18_00820</name>
</gene>
<comment type="caution">
    <text evidence="1">The sequence shown here is derived from an EMBL/GenBank/DDBJ whole genome shotgun (WGS) entry which is preliminary data.</text>
</comment>
<protein>
    <submittedName>
        <fullName evidence="1">Methyltransferase</fullName>
    </submittedName>
</protein>
<dbReference type="AlphaFoldDB" id="A0A9X5H9K7"/>
<keyword evidence="2" id="KW-1185">Reference proteome</keyword>
<dbReference type="GO" id="GO:0008168">
    <property type="term" value="F:methyltransferase activity"/>
    <property type="evidence" value="ECO:0007669"/>
    <property type="project" value="UniProtKB-KW"/>
</dbReference>
<dbReference type="SUPFAM" id="SSF53335">
    <property type="entry name" value="S-adenosyl-L-methionine-dependent methyltransferases"/>
    <property type="match status" value="1"/>
</dbReference>
<dbReference type="GO" id="GO:0032259">
    <property type="term" value="P:methylation"/>
    <property type="evidence" value="ECO:0007669"/>
    <property type="project" value="UniProtKB-KW"/>
</dbReference>
<evidence type="ECO:0000313" key="1">
    <source>
        <dbReference type="EMBL" id="NEC47134.1"/>
    </source>
</evidence>
<dbReference type="EMBL" id="JAAGNA010000033">
    <property type="protein sequence ID" value="NEC47134.1"/>
    <property type="molecule type" value="Genomic_DNA"/>
</dbReference>
<reference evidence="1 2" key="1">
    <citation type="submission" date="2020-01" db="EMBL/GenBank/DDBJ databases">
        <title>Insect and environment-associated Actinomycetes.</title>
        <authorList>
            <person name="Currrie C."/>
            <person name="Chevrette M."/>
            <person name="Carlson C."/>
            <person name="Stubbendieck R."/>
            <person name="Wendt-Pienkowski E."/>
        </authorList>
    </citation>
    <scope>NUCLEOTIDE SEQUENCE [LARGE SCALE GENOMIC DNA]</scope>
    <source>
        <strain evidence="1 2">SID8189</strain>
    </source>
</reference>
<accession>A0A9X5H9K7</accession>
<feature type="non-terminal residue" evidence="1">
    <location>
        <position position="1"/>
    </location>
</feature>
<keyword evidence="1" id="KW-0489">Methyltransferase</keyword>
<evidence type="ECO:0000313" key="2">
    <source>
        <dbReference type="Proteomes" id="UP000471745"/>
    </source>
</evidence>
<proteinExistence type="predicted"/>
<sequence>APGAHRPPRGPARAWDAGGDGRLVLDRICLEAPGLLRPGGVLLLVQSALSDPGATVDCLRSAGLKSAVTQRQRIEFGPVLRARVEWLRERGLLSPEENDEELVVVRAEQPV</sequence>